<dbReference type="Proteomes" id="UP000184292">
    <property type="component" value="Unassembled WGS sequence"/>
</dbReference>
<proteinExistence type="predicted"/>
<feature type="transmembrane region" description="Helical" evidence="1">
    <location>
        <begin position="37"/>
        <end position="54"/>
    </location>
</feature>
<sequence>MPSHPIKRVLALLLGGLAATLIAMALAEPLLGGPPPTFAMPAALALALVARVLWERASR</sequence>
<dbReference type="RefSeq" id="WP_073326127.1">
    <property type="nucleotide sequence ID" value="NZ_FQYO01000001.1"/>
</dbReference>
<accession>A0A1M6AH90</accession>
<evidence type="ECO:0000313" key="3">
    <source>
        <dbReference type="Proteomes" id="UP000184292"/>
    </source>
</evidence>
<dbReference type="STRING" id="1447782.SAMN05444417_0435"/>
<evidence type="ECO:0000256" key="1">
    <source>
        <dbReference type="SAM" id="Phobius"/>
    </source>
</evidence>
<dbReference type="AlphaFoldDB" id="A0A1M6AH90"/>
<name>A0A1M6AH90_9RHOB</name>
<keyword evidence="1" id="KW-1133">Transmembrane helix</keyword>
<evidence type="ECO:0000313" key="2">
    <source>
        <dbReference type="EMBL" id="SHI35890.1"/>
    </source>
</evidence>
<keyword evidence="3" id="KW-1185">Reference proteome</keyword>
<reference evidence="2 3" key="1">
    <citation type="submission" date="2016-11" db="EMBL/GenBank/DDBJ databases">
        <authorList>
            <person name="Jaros S."/>
            <person name="Januszkiewicz K."/>
            <person name="Wedrychowicz H."/>
        </authorList>
    </citation>
    <scope>NUCLEOTIDE SEQUENCE [LARGE SCALE GENOMIC DNA]</scope>
    <source>
        <strain evidence="2 3">DSM 100565</strain>
    </source>
</reference>
<protein>
    <submittedName>
        <fullName evidence="2">Uncharacterized protein</fullName>
    </submittedName>
</protein>
<keyword evidence="1" id="KW-0812">Transmembrane</keyword>
<keyword evidence="1" id="KW-0472">Membrane</keyword>
<organism evidence="2 3">
    <name type="scientific">Wenxinia saemankumensis</name>
    <dbReference type="NCBI Taxonomy" id="1447782"/>
    <lineage>
        <taxon>Bacteria</taxon>
        <taxon>Pseudomonadati</taxon>
        <taxon>Pseudomonadota</taxon>
        <taxon>Alphaproteobacteria</taxon>
        <taxon>Rhodobacterales</taxon>
        <taxon>Roseobacteraceae</taxon>
        <taxon>Wenxinia</taxon>
    </lineage>
</organism>
<dbReference type="EMBL" id="FQYO01000001">
    <property type="protein sequence ID" value="SHI35890.1"/>
    <property type="molecule type" value="Genomic_DNA"/>
</dbReference>
<gene>
    <name evidence="2" type="ORF">SAMN05444417_0435</name>
</gene>